<evidence type="ECO:0000256" key="1">
    <source>
        <dbReference type="SAM" id="MobiDB-lite"/>
    </source>
</evidence>
<organism evidence="2 3">
    <name type="scientific">Portunus trituberculatus</name>
    <name type="common">Swimming crab</name>
    <name type="synonym">Neptunus trituberculatus</name>
    <dbReference type="NCBI Taxonomy" id="210409"/>
    <lineage>
        <taxon>Eukaryota</taxon>
        <taxon>Metazoa</taxon>
        <taxon>Ecdysozoa</taxon>
        <taxon>Arthropoda</taxon>
        <taxon>Crustacea</taxon>
        <taxon>Multicrustacea</taxon>
        <taxon>Malacostraca</taxon>
        <taxon>Eumalacostraca</taxon>
        <taxon>Eucarida</taxon>
        <taxon>Decapoda</taxon>
        <taxon>Pleocyemata</taxon>
        <taxon>Brachyura</taxon>
        <taxon>Eubrachyura</taxon>
        <taxon>Portunoidea</taxon>
        <taxon>Portunidae</taxon>
        <taxon>Portuninae</taxon>
        <taxon>Portunus</taxon>
    </lineage>
</organism>
<sequence length="65" mass="6894">MSPQLPLQPSRAPPQVLVCFPRAVPTTPTKLTMPLCTHSLITTPNQTSPALPVPPIPSLTGRGNK</sequence>
<feature type="region of interest" description="Disordered" evidence="1">
    <location>
        <begin position="43"/>
        <end position="65"/>
    </location>
</feature>
<gene>
    <name evidence="2" type="ORF">E2C01_013707</name>
</gene>
<dbReference type="EMBL" id="VSRR010000906">
    <property type="protein sequence ID" value="MPC20750.1"/>
    <property type="molecule type" value="Genomic_DNA"/>
</dbReference>
<reference evidence="2 3" key="1">
    <citation type="submission" date="2019-05" db="EMBL/GenBank/DDBJ databases">
        <title>Another draft genome of Portunus trituberculatus and its Hox gene families provides insights of decapod evolution.</title>
        <authorList>
            <person name="Jeong J.-H."/>
            <person name="Song I."/>
            <person name="Kim S."/>
            <person name="Choi T."/>
            <person name="Kim D."/>
            <person name="Ryu S."/>
            <person name="Kim W."/>
        </authorList>
    </citation>
    <scope>NUCLEOTIDE SEQUENCE [LARGE SCALE GENOMIC DNA]</scope>
    <source>
        <tissue evidence="2">Muscle</tissue>
    </source>
</reference>
<keyword evidence="3" id="KW-1185">Reference proteome</keyword>
<evidence type="ECO:0000313" key="3">
    <source>
        <dbReference type="Proteomes" id="UP000324222"/>
    </source>
</evidence>
<proteinExistence type="predicted"/>
<dbReference type="Proteomes" id="UP000324222">
    <property type="component" value="Unassembled WGS sequence"/>
</dbReference>
<accession>A0A5B7DHC8</accession>
<evidence type="ECO:0000313" key="2">
    <source>
        <dbReference type="EMBL" id="MPC20750.1"/>
    </source>
</evidence>
<protein>
    <submittedName>
        <fullName evidence="2">Uncharacterized protein</fullName>
    </submittedName>
</protein>
<comment type="caution">
    <text evidence="2">The sequence shown here is derived from an EMBL/GenBank/DDBJ whole genome shotgun (WGS) entry which is preliminary data.</text>
</comment>
<name>A0A5B7DHC8_PORTR</name>
<dbReference type="AlphaFoldDB" id="A0A5B7DHC8"/>